<evidence type="ECO:0000313" key="2">
    <source>
        <dbReference type="EMBL" id="KAK3056248.1"/>
    </source>
</evidence>
<evidence type="ECO:0000313" key="3">
    <source>
        <dbReference type="Proteomes" id="UP001271007"/>
    </source>
</evidence>
<accession>A0AAJ0GEZ0</accession>
<proteinExistence type="predicted"/>
<gene>
    <name evidence="2" type="ORF">LTR09_002755</name>
</gene>
<protein>
    <submittedName>
        <fullName evidence="2">Uncharacterized protein</fullName>
    </submittedName>
</protein>
<dbReference type="AlphaFoldDB" id="A0AAJ0GEZ0"/>
<dbReference type="EMBL" id="JAWDJX010000006">
    <property type="protein sequence ID" value="KAK3056248.1"/>
    <property type="molecule type" value="Genomic_DNA"/>
</dbReference>
<name>A0AAJ0GEZ0_9PEZI</name>
<organism evidence="2 3">
    <name type="scientific">Extremus antarcticus</name>
    <dbReference type="NCBI Taxonomy" id="702011"/>
    <lineage>
        <taxon>Eukaryota</taxon>
        <taxon>Fungi</taxon>
        <taxon>Dikarya</taxon>
        <taxon>Ascomycota</taxon>
        <taxon>Pezizomycotina</taxon>
        <taxon>Dothideomycetes</taxon>
        <taxon>Dothideomycetidae</taxon>
        <taxon>Mycosphaerellales</taxon>
        <taxon>Extremaceae</taxon>
        <taxon>Extremus</taxon>
    </lineage>
</organism>
<comment type="caution">
    <text evidence="2">The sequence shown here is derived from an EMBL/GenBank/DDBJ whole genome shotgun (WGS) entry which is preliminary data.</text>
</comment>
<feature type="region of interest" description="Disordered" evidence="1">
    <location>
        <begin position="29"/>
        <end position="72"/>
    </location>
</feature>
<dbReference type="Proteomes" id="UP001271007">
    <property type="component" value="Unassembled WGS sequence"/>
</dbReference>
<sequence>MSDQVMAAESGTATHITCFEALNTAVLQPNPDVRGLLPPEPIRTDNKTKQQDQAPTPHRPPAHQDQNRTRPL</sequence>
<evidence type="ECO:0000256" key="1">
    <source>
        <dbReference type="SAM" id="MobiDB-lite"/>
    </source>
</evidence>
<keyword evidence="3" id="KW-1185">Reference proteome</keyword>
<reference evidence="2" key="1">
    <citation type="submission" date="2023-04" db="EMBL/GenBank/DDBJ databases">
        <title>Black Yeasts Isolated from many extreme environments.</title>
        <authorList>
            <person name="Coleine C."/>
            <person name="Stajich J.E."/>
            <person name="Selbmann L."/>
        </authorList>
    </citation>
    <scope>NUCLEOTIDE SEQUENCE</scope>
    <source>
        <strain evidence="2">CCFEE 5312</strain>
    </source>
</reference>